<dbReference type="Proteomes" id="UP001054837">
    <property type="component" value="Unassembled WGS sequence"/>
</dbReference>
<name>A0AAV4WXW4_9ARAC</name>
<reference evidence="1 2" key="1">
    <citation type="submission" date="2021-06" db="EMBL/GenBank/DDBJ databases">
        <title>Caerostris darwini draft genome.</title>
        <authorList>
            <person name="Kono N."/>
            <person name="Arakawa K."/>
        </authorList>
    </citation>
    <scope>NUCLEOTIDE SEQUENCE [LARGE SCALE GENOMIC DNA]</scope>
</reference>
<keyword evidence="2" id="KW-1185">Reference proteome</keyword>
<protein>
    <submittedName>
        <fullName evidence="1">Uncharacterized protein</fullName>
    </submittedName>
</protein>
<evidence type="ECO:0000313" key="2">
    <source>
        <dbReference type="Proteomes" id="UP001054837"/>
    </source>
</evidence>
<gene>
    <name evidence="1" type="ORF">CDAR_175831</name>
</gene>
<proteinExistence type="predicted"/>
<comment type="caution">
    <text evidence="1">The sequence shown here is derived from an EMBL/GenBank/DDBJ whole genome shotgun (WGS) entry which is preliminary data.</text>
</comment>
<evidence type="ECO:0000313" key="1">
    <source>
        <dbReference type="EMBL" id="GIY86780.1"/>
    </source>
</evidence>
<accession>A0AAV4WXW4</accession>
<dbReference type="EMBL" id="BPLQ01015246">
    <property type="protein sequence ID" value="GIY86780.1"/>
    <property type="molecule type" value="Genomic_DNA"/>
</dbReference>
<dbReference type="AlphaFoldDB" id="A0AAV4WXW4"/>
<sequence length="84" mass="9512">MSFLAFPKRLCVLAGSFFPSYLGAKELQLRTAKKTGEFSIHHSLEVTFRFIGCPLGCPDPWGERGDEIYGRALSWKNIDTFLLQ</sequence>
<organism evidence="1 2">
    <name type="scientific">Caerostris darwini</name>
    <dbReference type="NCBI Taxonomy" id="1538125"/>
    <lineage>
        <taxon>Eukaryota</taxon>
        <taxon>Metazoa</taxon>
        <taxon>Ecdysozoa</taxon>
        <taxon>Arthropoda</taxon>
        <taxon>Chelicerata</taxon>
        <taxon>Arachnida</taxon>
        <taxon>Araneae</taxon>
        <taxon>Araneomorphae</taxon>
        <taxon>Entelegynae</taxon>
        <taxon>Araneoidea</taxon>
        <taxon>Araneidae</taxon>
        <taxon>Caerostris</taxon>
    </lineage>
</organism>